<organism evidence="1">
    <name type="scientific">Anguilla anguilla</name>
    <name type="common">European freshwater eel</name>
    <name type="synonym">Muraena anguilla</name>
    <dbReference type="NCBI Taxonomy" id="7936"/>
    <lineage>
        <taxon>Eukaryota</taxon>
        <taxon>Metazoa</taxon>
        <taxon>Chordata</taxon>
        <taxon>Craniata</taxon>
        <taxon>Vertebrata</taxon>
        <taxon>Euteleostomi</taxon>
        <taxon>Actinopterygii</taxon>
        <taxon>Neopterygii</taxon>
        <taxon>Teleostei</taxon>
        <taxon>Anguilliformes</taxon>
        <taxon>Anguillidae</taxon>
        <taxon>Anguilla</taxon>
    </lineage>
</organism>
<protein>
    <submittedName>
        <fullName evidence="1">Uncharacterized protein</fullName>
    </submittedName>
</protein>
<name>A0A0E9WX97_ANGAN</name>
<accession>A0A0E9WX97</accession>
<sequence length="81" mass="9390">MIRILFSKQQFVLGNYVHTASNWAGIVGSCRKPIMQHPFTPGLLYKAKQNTWETLVRDNKNHHFCSTKIVSYHIICTNDKI</sequence>
<evidence type="ECO:0000313" key="1">
    <source>
        <dbReference type="EMBL" id="JAH95117.1"/>
    </source>
</evidence>
<proteinExistence type="predicted"/>
<dbReference type="PROSITE" id="PS51257">
    <property type="entry name" value="PROKAR_LIPOPROTEIN"/>
    <property type="match status" value="1"/>
</dbReference>
<dbReference type="AlphaFoldDB" id="A0A0E9WX97"/>
<dbReference type="EMBL" id="GBXM01013460">
    <property type="protein sequence ID" value="JAH95117.1"/>
    <property type="molecule type" value="Transcribed_RNA"/>
</dbReference>
<reference evidence="1" key="1">
    <citation type="submission" date="2014-11" db="EMBL/GenBank/DDBJ databases">
        <authorList>
            <person name="Amaro Gonzalez C."/>
        </authorList>
    </citation>
    <scope>NUCLEOTIDE SEQUENCE</scope>
</reference>
<reference evidence="1" key="2">
    <citation type="journal article" date="2015" name="Fish Shellfish Immunol.">
        <title>Early steps in the European eel (Anguilla anguilla)-Vibrio vulnificus interaction in the gills: Role of the RtxA13 toxin.</title>
        <authorList>
            <person name="Callol A."/>
            <person name="Pajuelo D."/>
            <person name="Ebbesson L."/>
            <person name="Teles M."/>
            <person name="MacKenzie S."/>
            <person name="Amaro C."/>
        </authorList>
    </citation>
    <scope>NUCLEOTIDE SEQUENCE</scope>
</reference>